<reference evidence="2" key="1">
    <citation type="journal article" date="2019" name="Int. J. Syst. Evol. Microbiol.">
        <title>The Global Catalogue of Microorganisms (GCM) 10K type strain sequencing project: providing services to taxonomists for standard genome sequencing and annotation.</title>
        <authorList>
            <consortium name="The Broad Institute Genomics Platform"/>
            <consortium name="The Broad Institute Genome Sequencing Center for Infectious Disease"/>
            <person name="Wu L."/>
            <person name="Ma J."/>
        </authorList>
    </citation>
    <scope>NUCLEOTIDE SEQUENCE [LARGE SCALE GENOMIC DNA]</scope>
    <source>
        <strain evidence="2">NBRC 3267</strain>
    </source>
</reference>
<accession>A0AAV5NJQ6</accession>
<keyword evidence="2" id="KW-1185">Reference proteome</keyword>
<evidence type="ECO:0000313" key="2">
    <source>
        <dbReference type="Proteomes" id="UP001156614"/>
    </source>
</evidence>
<gene>
    <name evidence="1" type="ORF">GCM10007867_28840</name>
</gene>
<name>A0AAV5NJQ6_9PROT</name>
<sequence length="99" mass="10887">MGGEYMFKITGLDKFTREMDQLAKFAKEVDGELASVSFDPSDPGSIELAISEMEAAIHQKAISYEYNDMAVNLVAQIKANLREQILMKAAAARLEGDAQ</sequence>
<evidence type="ECO:0000313" key="1">
    <source>
        <dbReference type="EMBL" id="GLQ64038.1"/>
    </source>
</evidence>
<protein>
    <submittedName>
        <fullName evidence="1">Uncharacterized protein</fullName>
    </submittedName>
</protein>
<dbReference type="EMBL" id="BSNU01000007">
    <property type="protein sequence ID" value="GLQ64038.1"/>
    <property type="molecule type" value="Genomic_DNA"/>
</dbReference>
<proteinExistence type="predicted"/>
<dbReference type="AlphaFoldDB" id="A0AAV5NJQ6"/>
<dbReference type="Proteomes" id="UP001156614">
    <property type="component" value="Unassembled WGS sequence"/>
</dbReference>
<comment type="caution">
    <text evidence="1">The sequence shown here is derived from an EMBL/GenBank/DDBJ whole genome shotgun (WGS) entry which is preliminary data.</text>
</comment>
<organism evidence="1 2">
    <name type="scientific">Gluconobacter cerinus</name>
    <dbReference type="NCBI Taxonomy" id="38307"/>
    <lineage>
        <taxon>Bacteria</taxon>
        <taxon>Pseudomonadati</taxon>
        <taxon>Pseudomonadota</taxon>
        <taxon>Alphaproteobacteria</taxon>
        <taxon>Acetobacterales</taxon>
        <taxon>Acetobacteraceae</taxon>
        <taxon>Gluconobacter</taxon>
    </lineage>
</organism>